<evidence type="ECO:0000313" key="1">
    <source>
        <dbReference type="EMBL" id="KAG0581735.1"/>
    </source>
</evidence>
<keyword evidence="2" id="KW-1185">Reference proteome</keyword>
<reference evidence="1" key="1">
    <citation type="submission" date="2020-06" db="EMBL/GenBank/DDBJ databases">
        <title>WGS assembly of Ceratodon purpureus strain R40.</title>
        <authorList>
            <person name="Carey S.B."/>
            <person name="Jenkins J."/>
            <person name="Shu S."/>
            <person name="Lovell J.T."/>
            <person name="Sreedasyam A."/>
            <person name="Maumus F."/>
            <person name="Tiley G.P."/>
            <person name="Fernandez-Pozo N."/>
            <person name="Barry K."/>
            <person name="Chen C."/>
            <person name="Wang M."/>
            <person name="Lipzen A."/>
            <person name="Daum C."/>
            <person name="Saski C.A."/>
            <person name="Payton A.C."/>
            <person name="Mcbreen J.C."/>
            <person name="Conrad R.E."/>
            <person name="Kollar L.M."/>
            <person name="Olsson S."/>
            <person name="Huttunen S."/>
            <person name="Landis J.B."/>
            <person name="Wickett N.J."/>
            <person name="Johnson M.G."/>
            <person name="Rensing S.A."/>
            <person name="Grimwood J."/>
            <person name="Schmutz J."/>
            <person name="Mcdaniel S.F."/>
        </authorList>
    </citation>
    <scope>NUCLEOTIDE SEQUENCE</scope>
    <source>
        <strain evidence="1">R40</strain>
    </source>
</reference>
<dbReference type="Proteomes" id="UP000822688">
    <property type="component" value="Chromosome 3"/>
</dbReference>
<proteinExistence type="predicted"/>
<name>A0A8T0IFF7_CERPU</name>
<evidence type="ECO:0000313" key="2">
    <source>
        <dbReference type="Proteomes" id="UP000822688"/>
    </source>
</evidence>
<dbReference type="AlphaFoldDB" id="A0A8T0IFF7"/>
<organism evidence="1 2">
    <name type="scientific">Ceratodon purpureus</name>
    <name type="common">Fire moss</name>
    <name type="synonym">Dicranum purpureum</name>
    <dbReference type="NCBI Taxonomy" id="3225"/>
    <lineage>
        <taxon>Eukaryota</taxon>
        <taxon>Viridiplantae</taxon>
        <taxon>Streptophyta</taxon>
        <taxon>Embryophyta</taxon>
        <taxon>Bryophyta</taxon>
        <taxon>Bryophytina</taxon>
        <taxon>Bryopsida</taxon>
        <taxon>Dicranidae</taxon>
        <taxon>Pseudoditrichales</taxon>
        <taxon>Ditrichaceae</taxon>
        <taxon>Ceratodon</taxon>
    </lineage>
</organism>
<protein>
    <submittedName>
        <fullName evidence="1">Uncharacterized protein</fullName>
    </submittedName>
</protein>
<sequence>MISFCNLHAKVLRRACGLPCVLPFRPHLMELLLKRSPTLHWPIVLPRASFLHQGSTGPYPLQHITERPTAASRHGESLGIHRSFLRIVVCPTQAHSLNICRTDTAIAFPTSTPNCRNPLLPSELDAIRRNPDPANPIRHAIC</sequence>
<accession>A0A8T0IFF7</accession>
<gene>
    <name evidence="1" type="ORF">KC19_3G004600</name>
</gene>
<comment type="caution">
    <text evidence="1">The sequence shown here is derived from an EMBL/GenBank/DDBJ whole genome shotgun (WGS) entry which is preliminary data.</text>
</comment>
<dbReference type="EMBL" id="CM026423">
    <property type="protein sequence ID" value="KAG0581735.1"/>
    <property type="molecule type" value="Genomic_DNA"/>
</dbReference>